<protein>
    <submittedName>
        <fullName evidence="8">YicC family protein</fullName>
    </submittedName>
</protein>
<dbReference type="InterPro" id="IPR013527">
    <property type="entry name" value="YicC-like_N"/>
</dbReference>
<comment type="cofactor">
    <cofactor evidence="1">
        <name>a divalent metal cation</name>
        <dbReference type="ChEBI" id="CHEBI:60240"/>
    </cofactor>
</comment>
<keyword evidence="9" id="KW-1185">Reference proteome</keyword>
<comment type="caution">
    <text evidence="8">The sequence shown here is derived from an EMBL/GenBank/DDBJ whole genome shotgun (WGS) entry which is preliminary data.</text>
</comment>
<dbReference type="EMBL" id="JARGDL010000012">
    <property type="protein sequence ID" value="MDF1612346.1"/>
    <property type="molecule type" value="Genomic_DNA"/>
</dbReference>
<dbReference type="Pfam" id="PF08340">
    <property type="entry name" value="YicC-like_C"/>
    <property type="match status" value="1"/>
</dbReference>
<dbReference type="InterPro" id="IPR005229">
    <property type="entry name" value="YicC/YloC-like"/>
</dbReference>
<evidence type="ECO:0000256" key="2">
    <source>
        <dbReference type="ARBA" id="ARBA00022722"/>
    </source>
</evidence>
<evidence type="ECO:0000313" key="8">
    <source>
        <dbReference type="EMBL" id="MDF1612346.1"/>
    </source>
</evidence>
<evidence type="ECO:0000256" key="4">
    <source>
        <dbReference type="ARBA" id="ARBA00022801"/>
    </source>
</evidence>
<proteinExistence type="inferred from homology"/>
<dbReference type="Proteomes" id="UP001221302">
    <property type="component" value="Unassembled WGS sequence"/>
</dbReference>
<evidence type="ECO:0000259" key="7">
    <source>
        <dbReference type="Pfam" id="PF08340"/>
    </source>
</evidence>
<name>A0AAE3TDB0_9BACT</name>
<evidence type="ECO:0000256" key="3">
    <source>
        <dbReference type="ARBA" id="ARBA00022759"/>
    </source>
</evidence>
<reference evidence="8" key="1">
    <citation type="submission" date="2023-03" db="EMBL/GenBank/DDBJ databases">
        <title>Stygiobacter electus gen. nov., sp. nov., facultatively anaerobic thermotolerant bacterium of the class Ignavibacteria from a well of Yessentuki mineral water deposit.</title>
        <authorList>
            <person name="Podosokorskaya O.A."/>
            <person name="Elcheninov A.G."/>
            <person name="Petrova N.F."/>
            <person name="Zavarzina D.G."/>
            <person name="Kublanov I.V."/>
            <person name="Merkel A.Y."/>
        </authorList>
    </citation>
    <scope>NUCLEOTIDE SEQUENCE</scope>
    <source>
        <strain evidence="8">09-Me</strain>
    </source>
</reference>
<comment type="similarity">
    <text evidence="5">Belongs to the YicC/YloC family.</text>
</comment>
<gene>
    <name evidence="8" type="ORF">P0M35_09300</name>
</gene>
<keyword evidence="4" id="KW-0378">Hydrolase</keyword>
<evidence type="ECO:0000256" key="5">
    <source>
        <dbReference type="ARBA" id="ARBA00035648"/>
    </source>
</evidence>
<sequence>MISSMTGYGKGFAANDELSIEAEIKSVNSRFLEISLKLPKYLLNKELEIKERLKSKIKRGKIYLAVTVKKGDVLEKFNEIDPDSVKYALNLLKDIKKAAKIKDKVKLSDILLFQNTLFKDDNEQANQEMDLVFQAIDESINELKKMRDAEGLELEKDLRNRLELIEDAVNFIENNANLSVINYFEKIKEKAAQLYSDFSNNTDRLNLELALLAERADVTEECVRLKSHIKLFNETLNKPEEAGRKLNFIVQEMNREANTINSKSISSEISHKGILIKEEIEKIREQIQNIE</sequence>
<dbReference type="GO" id="GO:0004521">
    <property type="term" value="F:RNA endonuclease activity"/>
    <property type="evidence" value="ECO:0007669"/>
    <property type="project" value="InterPro"/>
</dbReference>
<keyword evidence="3" id="KW-0255">Endonuclease</keyword>
<dbReference type="InterPro" id="IPR013551">
    <property type="entry name" value="YicC-like_C"/>
</dbReference>
<organism evidence="8 9">
    <name type="scientific">Stygiobacter electus</name>
    <dbReference type="NCBI Taxonomy" id="3032292"/>
    <lineage>
        <taxon>Bacteria</taxon>
        <taxon>Pseudomonadati</taxon>
        <taxon>Ignavibacteriota</taxon>
        <taxon>Ignavibacteria</taxon>
        <taxon>Ignavibacteriales</taxon>
        <taxon>Melioribacteraceae</taxon>
        <taxon>Stygiobacter</taxon>
    </lineage>
</organism>
<keyword evidence="2" id="KW-0540">Nuclease</keyword>
<dbReference type="PANTHER" id="PTHR30636">
    <property type="entry name" value="UPF0701 PROTEIN YICC"/>
    <property type="match status" value="1"/>
</dbReference>
<feature type="domain" description="Endoribonuclease YicC-like N-terminal" evidence="6">
    <location>
        <begin position="2"/>
        <end position="155"/>
    </location>
</feature>
<dbReference type="AlphaFoldDB" id="A0AAE3TDB0"/>
<evidence type="ECO:0000259" key="6">
    <source>
        <dbReference type="Pfam" id="PF03755"/>
    </source>
</evidence>
<accession>A0AAE3TDB0</accession>
<dbReference type="PANTHER" id="PTHR30636:SF3">
    <property type="entry name" value="UPF0701 PROTEIN YICC"/>
    <property type="match status" value="1"/>
</dbReference>
<dbReference type="GO" id="GO:0016787">
    <property type="term" value="F:hydrolase activity"/>
    <property type="evidence" value="ECO:0007669"/>
    <property type="project" value="UniProtKB-KW"/>
</dbReference>
<evidence type="ECO:0000256" key="1">
    <source>
        <dbReference type="ARBA" id="ARBA00001968"/>
    </source>
</evidence>
<evidence type="ECO:0000313" key="9">
    <source>
        <dbReference type="Proteomes" id="UP001221302"/>
    </source>
</evidence>
<feature type="domain" description="Endoribonuclease YicC-like C-terminal" evidence="7">
    <location>
        <begin position="173"/>
        <end position="291"/>
    </location>
</feature>
<dbReference type="RefSeq" id="WP_321536116.1">
    <property type="nucleotide sequence ID" value="NZ_JARGDL010000012.1"/>
</dbReference>
<dbReference type="NCBIfam" id="TIGR00255">
    <property type="entry name" value="YicC/YloC family endoribonuclease"/>
    <property type="match status" value="1"/>
</dbReference>
<dbReference type="Pfam" id="PF03755">
    <property type="entry name" value="YicC-like_N"/>
    <property type="match status" value="1"/>
</dbReference>